<accession>A0A077WEA5</accession>
<reference evidence="1" key="1">
    <citation type="journal article" date="2014" name="Genome Announc.">
        <title>De novo whole-genome sequence and genome annotation of Lichtheimia ramosa.</title>
        <authorList>
            <person name="Linde J."/>
            <person name="Schwartze V."/>
            <person name="Binder U."/>
            <person name="Lass-Florl C."/>
            <person name="Voigt K."/>
            <person name="Horn F."/>
        </authorList>
    </citation>
    <scope>NUCLEOTIDE SEQUENCE</scope>
    <source>
        <strain evidence="1">JMRC FSU:6197</strain>
    </source>
</reference>
<sequence>MWIVLMQNNISLDWNLSTGTAAMSLTMQSLWIGQRLTAVWRMLTRKGQYSITKASSNLGHYVYPPSPIASRPFEHSIPNIRVALCYMKGTNRWVIFSVHV</sequence>
<dbReference type="AlphaFoldDB" id="A0A077WEA5"/>
<name>A0A077WEA5_9FUNG</name>
<organism evidence="1">
    <name type="scientific">Lichtheimia ramosa</name>
    <dbReference type="NCBI Taxonomy" id="688394"/>
    <lineage>
        <taxon>Eukaryota</taxon>
        <taxon>Fungi</taxon>
        <taxon>Fungi incertae sedis</taxon>
        <taxon>Mucoromycota</taxon>
        <taxon>Mucoromycotina</taxon>
        <taxon>Mucoromycetes</taxon>
        <taxon>Mucorales</taxon>
        <taxon>Lichtheimiaceae</taxon>
        <taxon>Lichtheimia</taxon>
    </lineage>
</organism>
<proteinExistence type="predicted"/>
<evidence type="ECO:0000313" key="1">
    <source>
        <dbReference type="EMBL" id="CDS05961.1"/>
    </source>
</evidence>
<gene>
    <name evidence="1" type="ORF">LRAMOSA08489</name>
</gene>
<dbReference type="EMBL" id="LK023318">
    <property type="protein sequence ID" value="CDS05961.1"/>
    <property type="molecule type" value="Genomic_DNA"/>
</dbReference>
<protein>
    <submittedName>
        <fullName evidence="1">Uncharacterized protein</fullName>
    </submittedName>
</protein>